<proteinExistence type="inferred from homology"/>
<comment type="similarity">
    <text evidence="1">Belongs to the ohanin/vespryn family.</text>
</comment>
<dbReference type="SMART" id="SM00184">
    <property type="entry name" value="RING"/>
    <property type="match status" value="1"/>
</dbReference>
<dbReference type="Gene3D" id="3.30.40.10">
    <property type="entry name" value="Zinc/RING finger domain, C3HC4 (zinc finger)"/>
    <property type="match status" value="1"/>
</dbReference>
<dbReference type="OMA" id="KEKVYPF"/>
<dbReference type="PROSITE" id="PS50188">
    <property type="entry name" value="B302_SPRY"/>
    <property type="match status" value="1"/>
</dbReference>
<evidence type="ECO:0000256" key="1">
    <source>
        <dbReference type="ARBA" id="ARBA00009651"/>
    </source>
</evidence>
<keyword evidence="8" id="KW-0732">Signal</keyword>
<dbReference type="SMART" id="SM00449">
    <property type="entry name" value="SPRY"/>
    <property type="match status" value="1"/>
</dbReference>
<feature type="chain" id="PRO_5034140090" evidence="8">
    <location>
        <begin position="30"/>
        <end position="430"/>
    </location>
</feature>
<evidence type="ECO:0000256" key="6">
    <source>
        <dbReference type="ARBA" id="ARBA00034460"/>
    </source>
</evidence>
<dbReference type="AlphaFoldDB" id="A0A8D2J9A5"/>
<reference evidence="11" key="2">
    <citation type="submission" date="2025-09" db="UniProtKB">
        <authorList>
            <consortium name="Ensembl"/>
        </authorList>
    </citation>
    <scope>IDENTIFICATION</scope>
</reference>
<feature type="signal peptide" evidence="8">
    <location>
        <begin position="1"/>
        <end position="29"/>
    </location>
</feature>
<dbReference type="SMART" id="SM00589">
    <property type="entry name" value="PRY"/>
    <property type="match status" value="1"/>
</dbReference>
<evidence type="ECO:0000313" key="12">
    <source>
        <dbReference type="Proteomes" id="UP000694545"/>
    </source>
</evidence>
<feature type="domain" description="RING-type" evidence="9">
    <location>
        <begin position="16"/>
        <end position="57"/>
    </location>
</feature>
<reference evidence="11" key="1">
    <citation type="submission" date="2025-08" db="UniProtKB">
        <authorList>
            <consortium name="Ensembl"/>
        </authorList>
    </citation>
    <scope>IDENTIFICATION</scope>
</reference>
<protein>
    <submittedName>
        <fullName evidence="11">Uncharacterized protein</fullName>
    </submittedName>
</protein>
<dbReference type="Gene3D" id="3.30.160.60">
    <property type="entry name" value="Classic Zinc Finger"/>
    <property type="match status" value="1"/>
</dbReference>
<sequence>MEPGPPPGRLHSALTCSLCLDVFVEPVLLSCGCCFCRRCITSSWDSKARVPMCPECRQPSPGRQCTPNPLLETLVKRAWGCPRKHGAPVQLFCISGEALICYRCLDSSARAGHQFSSLKDAAQRYKVNGQGIVRQVAAKPVSGLLQTADGTDMTGCLSILGVGNMWKTPFQHWRSGIIAATEQQKGHILTFECLVEDTDAIFSEGEMGCPADWSLWKTGSVPTCFFALCDLRKERMARVDNSLLQHFSLFLFSSPELEPVRLDPNTAHPIFAITNKGMCVVVQETLVKYKNNPQRFRNYWIVLGKNGFTSGRHYWEVETEDQTGWVIGLVAESIERKKLGPNYLKDKLWGLKLEKIESISSGASTSCWQIGVYLDYEEGQISFYDGRNGVHLLTYRAQFKEKVYPFFHSYSILMWISIKIALFWQQQETE</sequence>
<dbReference type="InterPro" id="IPR001841">
    <property type="entry name" value="Znf_RING"/>
</dbReference>
<evidence type="ECO:0000256" key="8">
    <source>
        <dbReference type="SAM" id="SignalP"/>
    </source>
</evidence>
<dbReference type="Gene3D" id="2.60.120.920">
    <property type="match status" value="1"/>
</dbReference>
<dbReference type="InterPro" id="IPR003877">
    <property type="entry name" value="SPRY_dom"/>
</dbReference>
<keyword evidence="4 7" id="KW-0863">Zinc-finger</keyword>
<dbReference type="Proteomes" id="UP000694545">
    <property type="component" value="Unplaced"/>
</dbReference>
<evidence type="ECO:0000256" key="7">
    <source>
        <dbReference type="PROSITE-ProRule" id="PRU00175"/>
    </source>
</evidence>
<dbReference type="InterPro" id="IPR013320">
    <property type="entry name" value="ConA-like_dom_sf"/>
</dbReference>
<dbReference type="PANTHER" id="PTHR24103">
    <property type="entry name" value="E3 UBIQUITIN-PROTEIN LIGASE TRIM"/>
    <property type="match status" value="1"/>
</dbReference>
<keyword evidence="3" id="KW-0479">Metal-binding</keyword>
<evidence type="ECO:0000256" key="4">
    <source>
        <dbReference type="ARBA" id="ARBA00022771"/>
    </source>
</evidence>
<keyword evidence="2" id="KW-0528">Neurotoxin</keyword>
<evidence type="ECO:0000313" key="11">
    <source>
        <dbReference type="Ensembl" id="ENSVKKP00000008542.1"/>
    </source>
</evidence>
<comment type="function">
    <text evidence="6">Neurotoxin that produces dose-dependent hypolocomotion and hyperalgesia in mice. May directly act on the central nervous system, as it is 6500-fold more potent when administered intracerebroventricularly than intraperitoneal.</text>
</comment>
<keyword evidence="5" id="KW-0862">Zinc</keyword>
<evidence type="ECO:0000259" key="9">
    <source>
        <dbReference type="PROSITE" id="PS50089"/>
    </source>
</evidence>
<dbReference type="SUPFAM" id="SSF57845">
    <property type="entry name" value="B-box zinc-binding domain"/>
    <property type="match status" value="1"/>
</dbReference>
<dbReference type="InterPro" id="IPR001870">
    <property type="entry name" value="B30.2/SPRY"/>
</dbReference>
<dbReference type="InterPro" id="IPR043136">
    <property type="entry name" value="B30.2/SPRY_sf"/>
</dbReference>
<evidence type="ECO:0000256" key="2">
    <source>
        <dbReference type="ARBA" id="ARBA00022699"/>
    </source>
</evidence>
<evidence type="ECO:0000259" key="10">
    <source>
        <dbReference type="PROSITE" id="PS50188"/>
    </source>
</evidence>
<dbReference type="PROSITE" id="PS50089">
    <property type="entry name" value="ZF_RING_2"/>
    <property type="match status" value="1"/>
</dbReference>
<evidence type="ECO:0000256" key="5">
    <source>
        <dbReference type="ARBA" id="ARBA00022833"/>
    </source>
</evidence>
<dbReference type="Ensembl" id="ENSVKKT00000008762.1">
    <property type="protein sequence ID" value="ENSVKKP00000008542.1"/>
    <property type="gene ID" value="ENSVKKG00000006075.1"/>
</dbReference>
<name>A0A8D2J9A5_VARKO</name>
<organism evidence="11 12">
    <name type="scientific">Varanus komodoensis</name>
    <name type="common">Komodo dragon</name>
    <dbReference type="NCBI Taxonomy" id="61221"/>
    <lineage>
        <taxon>Eukaryota</taxon>
        <taxon>Metazoa</taxon>
        <taxon>Chordata</taxon>
        <taxon>Craniata</taxon>
        <taxon>Vertebrata</taxon>
        <taxon>Euteleostomi</taxon>
        <taxon>Lepidosauria</taxon>
        <taxon>Squamata</taxon>
        <taxon>Bifurcata</taxon>
        <taxon>Unidentata</taxon>
        <taxon>Episquamata</taxon>
        <taxon>Toxicofera</taxon>
        <taxon>Anguimorpha</taxon>
        <taxon>Paleoanguimorpha</taxon>
        <taxon>Varanoidea</taxon>
        <taxon>Varanidae</taxon>
        <taxon>Varanus</taxon>
    </lineage>
</organism>
<keyword evidence="12" id="KW-1185">Reference proteome</keyword>
<dbReference type="SUPFAM" id="SSF57850">
    <property type="entry name" value="RING/U-box"/>
    <property type="match status" value="1"/>
</dbReference>
<dbReference type="PRINTS" id="PR01407">
    <property type="entry name" value="BUTYPHLNCDUF"/>
</dbReference>
<dbReference type="SUPFAM" id="SSF49899">
    <property type="entry name" value="Concanavalin A-like lectins/glucanases"/>
    <property type="match status" value="1"/>
</dbReference>
<feature type="domain" description="B30.2/SPRY" evidence="10">
    <location>
        <begin position="239"/>
        <end position="427"/>
    </location>
</feature>
<dbReference type="InterPro" id="IPR013083">
    <property type="entry name" value="Znf_RING/FYVE/PHD"/>
</dbReference>
<dbReference type="GO" id="GO:0008270">
    <property type="term" value="F:zinc ion binding"/>
    <property type="evidence" value="ECO:0007669"/>
    <property type="project" value="UniProtKB-KW"/>
</dbReference>
<evidence type="ECO:0000256" key="3">
    <source>
        <dbReference type="ARBA" id="ARBA00022723"/>
    </source>
</evidence>
<dbReference type="InterPro" id="IPR003879">
    <property type="entry name" value="Butyrophylin_SPRY"/>
</dbReference>
<dbReference type="Pfam" id="PF13765">
    <property type="entry name" value="PRY"/>
    <property type="match status" value="1"/>
</dbReference>
<dbReference type="InterPro" id="IPR006574">
    <property type="entry name" value="PRY"/>
</dbReference>
<accession>A0A8D2J9A5</accession>
<keyword evidence="2" id="KW-0800">Toxin</keyword>
<dbReference type="InterPro" id="IPR050143">
    <property type="entry name" value="TRIM/RBCC"/>
</dbReference>
<dbReference type="Pfam" id="PF00622">
    <property type="entry name" value="SPRY"/>
    <property type="match status" value="1"/>
</dbReference>